<reference evidence="2" key="1">
    <citation type="submission" date="2022-11" db="EMBL/GenBank/DDBJ databases">
        <authorList>
            <person name="Somphong A."/>
            <person name="Phongsopitanun W."/>
        </authorList>
    </citation>
    <scope>NUCLEOTIDE SEQUENCE</scope>
    <source>
        <strain evidence="2">Pm04-4</strain>
    </source>
</reference>
<name>A0ABT4B641_9ACTN</name>
<evidence type="ECO:0008006" key="4">
    <source>
        <dbReference type="Google" id="ProtNLM"/>
    </source>
</evidence>
<proteinExistence type="predicted"/>
<sequence>MTGATLGAGPAMASTSAPDNSVRAATTTADQPRRDRDWVEGYYDSRRDCERDGRRGEWRDRWDDYDCDMVRRGPHRGDWELTVSKSWDWHDRDHHGGRGDRDRGGDDD</sequence>
<dbReference type="EMBL" id="JAPNTZ010000008">
    <property type="protein sequence ID" value="MCY1141073.1"/>
    <property type="molecule type" value="Genomic_DNA"/>
</dbReference>
<dbReference type="RefSeq" id="WP_267565442.1">
    <property type="nucleotide sequence ID" value="NZ_JAPNTZ010000008.1"/>
</dbReference>
<dbReference type="Proteomes" id="UP001151002">
    <property type="component" value="Unassembled WGS sequence"/>
</dbReference>
<evidence type="ECO:0000256" key="1">
    <source>
        <dbReference type="SAM" id="MobiDB-lite"/>
    </source>
</evidence>
<comment type="caution">
    <text evidence="2">The sequence shown here is derived from an EMBL/GenBank/DDBJ whole genome shotgun (WGS) entry which is preliminary data.</text>
</comment>
<keyword evidence="3" id="KW-1185">Reference proteome</keyword>
<protein>
    <recommendedName>
        <fullName evidence="4">Secreted protein</fullName>
    </recommendedName>
</protein>
<organism evidence="2 3">
    <name type="scientific">Paractinoplanes pyxinae</name>
    <dbReference type="NCBI Taxonomy" id="2997416"/>
    <lineage>
        <taxon>Bacteria</taxon>
        <taxon>Bacillati</taxon>
        <taxon>Actinomycetota</taxon>
        <taxon>Actinomycetes</taxon>
        <taxon>Micromonosporales</taxon>
        <taxon>Micromonosporaceae</taxon>
        <taxon>Paractinoplanes</taxon>
    </lineage>
</organism>
<gene>
    <name evidence="2" type="ORF">OWR29_24000</name>
</gene>
<feature type="region of interest" description="Disordered" evidence="1">
    <location>
        <begin position="89"/>
        <end position="108"/>
    </location>
</feature>
<feature type="region of interest" description="Disordered" evidence="1">
    <location>
        <begin position="1"/>
        <end position="36"/>
    </location>
</feature>
<feature type="compositionally biased region" description="Polar residues" evidence="1">
    <location>
        <begin position="13"/>
        <end position="30"/>
    </location>
</feature>
<evidence type="ECO:0000313" key="3">
    <source>
        <dbReference type="Proteomes" id="UP001151002"/>
    </source>
</evidence>
<evidence type="ECO:0000313" key="2">
    <source>
        <dbReference type="EMBL" id="MCY1141073.1"/>
    </source>
</evidence>
<accession>A0ABT4B641</accession>